<dbReference type="AlphaFoldDB" id="A0A644WP75"/>
<proteinExistence type="predicted"/>
<evidence type="ECO:0000313" key="1">
    <source>
        <dbReference type="EMBL" id="MPM05301.1"/>
    </source>
</evidence>
<gene>
    <name evidence="1" type="ORF">SDC9_51589</name>
</gene>
<protein>
    <submittedName>
        <fullName evidence="1">Uncharacterized protein</fullName>
    </submittedName>
</protein>
<organism evidence="1">
    <name type="scientific">bioreactor metagenome</name>
    <dbReference type="NCBI Taxonomy" id="1076179"/>
    <lineage>
        <taxon>unclassified sequences</taxon>
        <taxon>metagenomes</taxon>
        <taxon>ecological metagenomes</taxon>
    </lineage>
</organism>
<sequence>MSKQTLRFLMRNMDETEFKLHVAKSNGNEEPFDVLNRDFNEWQSWNEYRGAKNRFNRTYIFSIIHVPGEKDTYVFGGIFKVVKTFDDHYEVELHPEYRELIGNLLINFHFTVRGSSFRLEGNFEKMYVK</sequence>
<reference evidence="1" key="1">
    <citation type="submission" date="2019-08" db="EMBL/GenBank/DDBJ databases">
        <authorList>
            <person name="Kucharzyk K."/>
            <person name="Murdoch R.W."/>
            <person name="Higgins S."/>
            <person name="Loffler F."/>
        </authorList>
    </citation>
    <scope>NUCLEOTIDE SEQUENCE</scope>
</reference>
<accession>A0A644WP75</accession>
<dbReference type="EMBL" id="VSSQ01001119">
    <property type="protein sequence ID" value="MPM05301.1"/>
    <property type="molecule type" value="Genomic_DNA"/>
</dbReference>
<name>A0A644WP75_9ZZZZ</name>
<comment type="caution">
    <text evidence="1">The sequence shown here is derived from an EMBL/GenBank/DDBJ whole genome shotgun (WGS) entry which is preliminary data.</text>
</comment>